<evidence type="ECO:0000313" key="2">
    <source>
        <dbReference type="Proteomes" id="UP000288805"/>
    </source>
</evidence>
<protein>
    <submittedName>
        <fullName evidence="1">Uncharacterized protein</fullName>
    </submittedName>
</protein>
<name>A0A438CKW9_VITVI</name>
<dbReference type="AlphaFoldDB" id="A0A438CKW9"/>
<dbReference type="EMBL" id="QGNW01002184">
    <property type="protein sequence ID" value="RVW23863.1"/>
    <property type="molecule type" value="Genomic_DNA"/>
</dbReference>
<organism evidence="1 2">
    <name type="scientific">Vitis vinifera</name>
    <name type="common">Grape</name>
    <dbReference type="NCBI Taxonomy" id="29760"/>
    <lineage>
        <taxon>Eukaryota</taxon>
        <taxon>Viridiplantae</taxon>
        <taxon>Streptophyta</taxon>
        <taxon>Embryophyta</taxon>
        <taxon>Tracheophyta</taxon>
        <taxon>Spermatophyta</taxon>
        <taxon>Magnoliopsida</taxon>
        <taxon>eudicotyledons</taxon>
        <taxon>Gunneridae</taxon>
        <taxon>Pentapetalae</taxon>
        <taxon>rosids</taxon>
        <taxon>Vitales</taxon>
        <taxon>Vitaceae</taxon>
        <taxon>Viteae</taxon>
        <taxon>Vitis</taxon>
    </lineage>
</organism>
<dbReference type="Proteomes" id="UP000288805">
    <property type="component" value="Unassembled WGS sequence"/>
</dbReference>
<accession>A0A438CKW9</accession>
<gene>
    <name evidence="1" type="ORF">CK203_094645</name>
</gene>
<reference evidence="1 2" key="1">
    <citation type="journal article" date="2018" name="PLoS Genet.">
        <title>Population sequencing reveals clonal diversity and ancestral inbreeding in the grapevine cultivar Chardonnay.</title>
        <authorList>
            <person name="Roach M.J."/>
            <person name="Johnson D.L."/>
            <person name="Bohlmann J."/>
            <person name="van Vuuren H.J."/>
            <person name="Jones S.J."/>
            <person name="Pretorius I.S."/>
            <person name="Schmidt S.A."/>
            <person name="Borneman A.R."/>
        </authorList>
    </citation>
    <scope>NUCLEOTIDE SEQUENCE [LARGE SCALE GENOMIC DNA]</scope>
    <source>
        <strain evidence="2">cv. Chardonnay</strain>
        <tissue evidence="1">Leaf</tissue>
    </source>
</reference>
<comment type="caution">
    <text evidence="1">The sequence shown here is derived from an EMBL/GenBank/DDBJ whole genome shotgun (WGS) entry which is preliminary data.</text>
</comment>
<evidence type="ECO:0000313" key="1">
    <source>
        <dbReference type="EMBL" id="RVW23863.1"/>
    </source>
</evidence>
<sequence length="150" mass="17969">MLRVFGDWNESYQALPKWMNILKLTNPGANIVWKTIPLGGIYGNVRFMRVFWTFRPSVEGFKHCRPIIKINAVCAHMRIDSWQFVEKYYRMDAYANNYTLEFNLIPHESYWSYLDFPILHPDPTLMRDKECPRSSRIRNEMDLKESSIRI</sequence>
<proteinExistence type="predicted"/>